<dbReference type="SUPFAM" id="SSF52047">
    <property type="entry name" value="RNI-like"/>
    <property type="match status" value="1"/>
</dbReference>
<evidence type="ECO:0000313" key="3">
    <source>
        <dbReference type="Proteomes" id="UP000318017"/>
    </source>
</evidence>
<keyword evidence="3" id="KW-1185">Reference proteome</keyword>
<name>A0A518GGZ0_9BACT</name>
<dbReference type="KEGG" id="ahel:Q31a_62400"/>
<accession>A0A518GGZ0</accession>
<dbReference type="RefSeq" id="WP_145085877.1">
    <property type="nucleotide sequence ID" value="NZ_CP036298.1"/>
</dbReference>
<keyword evidence="1" id="KW-1133">Transmembrane helix</keyword>
<protein>
    <submittedName>
        <fullName evidence="2">Leucine Rich repeats (2 copies)</fullName>
    </submittedName>
</protein>
<feature type="transmembrane region" description="Helical" evidence="1">
    <location>
        <begin position="12"/>
        <end position="30"/>
    </location>
</feature>
<dbReference type="Gene3D" id="3.80.10.10">
    <property type="entry name" value="Ribonuclease Inhibitor"/>
    <property type="match status" value="1"/>
</dbReference>
<keyword evidence="1" id="KW-0472">Membrane</keyword>
<organism evidence="2 3">
    <name type="scientific">Aureliella helgolandensis</name>
    <dbReference type="NCBI Taxonomy" id="2527968"/>
    <lineage>
        <taxon>Bacteria</taxon>
        <taxon>Pseudomonadati</taxon>
        <taxon>Planctomycetota</taxon>
        <taxon>Planctomycetia</taxon>
        <taxon>Pirellulales</taxon>
        <taxon>Pirellulaceae</taxon>
        <taxon>Aureliella</taxon>
    </lineage>
</organism>
<proteinExistence type="predicted"/>
<sequence length="634" mass="69233">MNASLSVRQRLHFFIAMLVAIGLMVVVMYLPGDYFQRRAAPPSTLSQGFVDAIQRGGGVVLFSPTDPSSVVSVALRDLVINAELREALSQCTGIERLTLDGASLQPNDCALLDRFPKLSVLSLARSNITDAHIACLPLGIVNLSLNDTSITDASMPHVATMSSLVNLDLTNTEITSEGLQELEPLTSLEKLWVEDTCITTESVQALRRMQPASVDVVVMEGNGKRAYELLTGSKDFKSRGNFRKGYTLWDSDQDWGLTLAGVAEAVVAEADLNSEQAARLRDALTSVIDFKSTKVVLPLVFTYSTSGSPAAGSQIGIEIESAEEFLEVLLEERSSGVITQSLVQYVRERFTASDVPKLLAALDSTPYPSDKRGSAQRLFYVAPFLLVHWGEGLPQVEAELERLLLHESYVVQETTVCAFGYGGARPFYSREEWMPSEASDALAVRKLLPICKGEGQGFRPRGAAWCGLAEIVHRRPQYAEQVVPVLIDALNDLTAFGNYKFGDYFLKLGEVAPDVVVASVPKLRALLESLDVQYFSDPEAESATPNWEHRGHCKVVLASLSAAASPSPELSEEVAIQYLERMGQGQLTGPFAPLLSPDRPAITKRVIEALLDSPDVAKDELEPVVKTIRDWKEA</sequence>
<dbReference type="Proteomes" id="UP000318017">
    <property type="component" value="Chromosome"/>
</dbReference>
<dbReference type="AlphaFoldDB" id="A0A518GGZ0"/>
<evidence type="ECO:0000256" key="1">
    <source>
        <dbReference type="SAM" id="Phobius"/>
    </source>
</evidence>
<reference evidence="2 3" key="1">
    <citation type="submission" date="2019-02" db="EMBL/GenBank/DDBJ databases">
        <title>Deep-cultivation of Planctomycetes and their phenomic and genomic characterization uncovers novel biology.</title>
        <authorList>
            <person name="Wiegand S."/>
            <person name="Jogler M."/>
            <person name="Boedeker C."/>
            <person name="Pinto D."/>
            <person name="Vollmers J."/>
            <person name="Rivas-Marin E."/>
            <person name="Kohn T."/>
            <person name="Peeters S.H."/>
            <person name="Heuer A."/>
            <person name="Rast P."/>
            <person name="Oberbeckmann S."/>
            <person name="Bunk B."/>
            <person name="Jeske O."/>
            <person name="Meyerdierks A."/>
            <person name="Storesund J.E."/>
            <person name="Kallscheuer N."/>
            <person name="Luecker S."/>
            <person name="Lage O.M."/>
            <person name="Pohl T."/>
            <person name="Merkel B.J."/>
            <person name="Hornburger P."/>
            <person name="Mueller R.-W."/>
            <person name="Bruemmer F."/>
            <person name="Labrenz M."/>
            <person name="Spormann A.M."/>
            <person name="Op den Camp H."/>
            <person name="Overmann J."/>
            <person name="Amann R."/>
            <person name="Jetten M.S.M."/>
            <person name="Mascher T."/>
            <person name="Medema M.H."/>
            <person name="Devos D.P."/>
            <person name="Kaster A.-K."/>
            <person name="Ovreas L."/>
            <person name="Rohde M."/>
            <person name="Galperin M.Y."/>
            <person name="Jogler C."/>
        </authorList>
    </citation>
    <scope>NUCLEOTIDE SEQUENCE [LARGE SCALE GENOMIC DNA]</scope>
    <source>
        <strain evidence="2 3">Q31a</strain>
    </source>
</reference>
<gene>
    <name evidence="2" type="ORF">Q31a_62400</name>
</gene>
<keyword evidence="1" id="KW-0812">Transmembrane</keyword>
<dbReference type="InterPro" id="IPR032675">
    <property type="entry name" value="LRR_dom_sf"/>
</dbReference>
<dbReference type="EMBL" id="CP036298">
    <property type="protein sequence ID" value="QDV27847.1"/>
    <property type="molecule type" value="Genomic_DNA"/>
</dbReference>
<dbReference type="OrthoDB" id="232968at2"/>
<evidence type="ECO:0000313" key="2">
    <source>
        <dbReference type="EMBL" id="QDV27847.1"/>
    </source>
</evidence>